<dbReference type="Proteomes" id="UP000613030">
    <property type="component" value="Unassembled WGS sequence"/>
</dbReference>
<dbReference type="InterPro" id="IPR012429">
    <property type="entry name" value="HGSNAT_cat"/>
</dbReference>
<feature type="domain" description="Heparan-alpha-glucosaminide N-acetyltransferase catalytic" evidence="2">
    <location>
        <begin position="13"/>
        <end position="231"/>
    </location>
</feature>
<accession>A0ABS1KNU9</accession>
<feature type="transmembrane region" description="Helical" evidence="1">
    <location>
        <begin position="112"/>
        <end position="134"/>
    </location>
</feature>
<dbReference type="PANTHER" id="PTHR40407:SF1">
    <property type="entry name" value="HEPARAN-ALPHA-GLUCOSAMINIDE N-ACETYLTRANSFERASE CATALYTIC DOMAIN-CONTAINING PROTEIN"/>
    <property type="match status" value="1"/>
</dbReference>
<evidence type="ECO:0000313" key="4">
    <source>
        <dbReference type="Proteomes" id="UP000613030"/>
    </source>
</evidence>
<comment type="caution">
    <text evidence="3">The sequence shown here is derived from an EMBL/GenBank/DDBJ whole genome shotgun (WGS) entry which is preliminary data.</text>
</comment>
<proteinExistence type="predicted"/>
<feature type="transmembrane region" description="Helical" evidence="1">
    <location>
        <begin position="282"/>
        <end position="300"/>
    </location>
</feature>
<organism evidence="3 4">
    <name type="scientific">Chryseolinea lacunae</name>
    <dbReference type="NCBI Taxonomy" id="2801331"/>
    <lineage>
        <taxon>Bacteria</taxon>
        <taxon>Pseudomonadati</taxon>
        <taxon>Bacteroidota</taxon>
        <taxon>Cytophagia</taxon>
        <taxon>Cytophagales</taxon>
        <taxon>Fulvivirgaceae</taxon>
        <taxon>Chryseolinea</taxon>
    </lineage>
</organism>
<keyword evidence="1" id="KW-0472">Membrane</keyword>
<dbReference type="Pfam" id="PF07786">
    <property type="entry name" value="HGSNAT_cat"/>
    <property type="match status" value="1"/>
</dbReference>
<protein>
    <submittedName>
        <fullName evidence="3">DUF1624 domain-containing protein</fullName>
    </submittedName>
</protein>
<dbReference type="RefSeq" id="WP_202008312.1">
    <property type="nucleotide sequence ID" value="NZ_JAERRB010000002.1"/>
</dbReference>
<sequence>MEPSLKTNAGFFRIQSVDLLRGAVMIIMAIDHVRVYSGIPAGGPTAGVFFTRWITHYCAPAFVFFAGTSAFLYLKKTGSKNEVSTFLLTRGLLLVALELTVIRFFWMFNFDYGVFTFTGVIWMLGWCMVLMAPLIRLSPTALGLAGLVIIFAQQAFHFVPQLFPESMQESVDKVWGFFYPASPDGVAGAGKLSNTAGMAKPFGFSVFYVVIPWIGVMMAGFGFGKLLQKDPAAFRKVCLRVGIGAIVLFLIAGTLDVLMRPATDDATPFLFRLLGQQKYPPSQLYLLMTLGPLIALMPWAERASGALANALKIVGRVPMFFYLLHILLIHLSAFVVNLLLSGTIHQDWYATAPFVNIPETERWGLPLLYLVWAIDVPILYWLCTKYAAYKASRPEVRWLKYV</sequence>
<feature type="transmembrane region" description="Helical" evidence="1">
    <location>
        <begin position="141"/>
        <end position="159"/>
    </location>
</feature>
<keyword evidence="1" id="KW-1133">Transmembrane helix</keyword>
<keyword evidence="4" id="KW-1185">Reference proteome</keyword>
<dbReference type="EMBL" id="JAERRB010000002">
    <property type="protein sequence ID" value="MBL0740942.1"/>
    <property type="molecule type" value="Genomic_DNA"/>
</dbReference>
<reference evidence="3 4" key="1">
    <citation type="submission" date="2021-01" db="EMBL/GenBank/DDBJ databases">
        <title>Chryseolinea sp. Jin1 Genome sequencing and assembly.</title>
        <authorList>
            <person name="Kim I."/>
        </authorList>
    </citation>
    <scope>NUCLEOTIDE SEQUENCE [LARGE SCALE GENOMIC DNA]</scope>
    <source>
        <strain evidence="3 4">Jin1</strain>
    </source>
</reference>
<feature type="transmembrane region" description="Helical" evidence="1">
    <location>
        <begin position="239"/>
        <end position="262"/>
    </location>
</feature>
<feature type="transmembrane region" description="Helical" evidence="1">
    <location>
        <begin position="54"/>
        <end position="74"/>
    </location>
</feature>
<evidence type="ECO:0000256" key="1">
    <source>
        <dbReference type="SAM" id="Phobius"/>
    </source>
</evidence>
<evidence type="ECO:0000313" key="3">
    <source>
        <dbReference type="EMBL" id="MBL0740942.1"/>
    </source>
</evidence>
<keyword evidence="1" id="KW-0812">Transmembrane</keyword>
<feature type="transmembrane region" description="Helical" evidence="1">
    <location>
        <begin position="206"/>
        <end position="227"/>
    </location>
</feature>
<feature type="transmembrane region" description="Helical" evidence="1">
    <location>
        <begin position="320"/>
        <end position="343"/>
    </location>
</feature>
<feature type="transmembrane region" description="Helical" evidence="1">
    <location>
        <begin position="363"/>
        <end position="383"/>
    </location>
</feature>
<dbReference type="PANTHER" id="PTHR40407">
    <property type="entry name" value="MEMBRANE PROTEIN-LIKE PROTEIN"/>
    <property type="match status" value="1"/>
</dbReference>
<evidence type="ECO:0000259" key="2">
    <source>
        <dbReference type="Pfam" id="PF07786"/>
    </source>
</evidence>
<name>A0ABS1KNU9_9BACT</name>
<gene>
    <name evidence="3" type="ORF">JI741_06905</name>
</gene>
<feature type="transmembrane region" description="Helical" evidence="1">
    <location>
        <begin position="86"/>
        <end position="106"/>
    </location>
</feature>